<dbReference type="RefSeq" id="XP_060415085.1">
    <property type="nucleotide sequence ID" value="XM_060559996.1"/>
</dbReference>
<organism evidence="3 4">
    <name type="scientific">Colletotrichum navitas</name>
    <dbReference type="NCBI Taxonomy" id="681940"/>
    <lineage>
        <taxon>Eukaryota</taxon>
        <taxon>Fungi</taxon>
        <taxon>Dikarya</taxon>
        <taxon>Ascomycota</taxon>
        <taxon>Pezizomycotina</taxon>
        <taxon>Sordariomycetes</taxon>
        <taxon>Hypocreomycetidae</taxon>
        <taxon>Glomerellales</taxon>
        <taxon>Glomerellaceae</taxon>
        <taxon>Colletotrichum</taxon>
        <taxon>Colletotrichum graminicola species complex</taxon>
    </lineage>
</organism>
<dbReference type="AlphaFoldDB" id="A0AAD8Q2V4"/>
<feature type="compositionally biased region" description="Basic and acidic residues" evidence="1">
    <location>
        <begin position="96"/>
        <end position="119"/>
    </location>
</feature>
<evidence type="ECO:0000256" key="2">
    <source>
        <dbReference type="SAM" id="SignalP"/>
    </source>
</evidence>
<evidence type="ECO:0000313" key="3">
    <source>
        <dbReference type="EMBL" id="KAK1593819.1"/>
    </source>
</evidence>
<dbReference type="GeneID" id="85444236"/>
<comment type="caution">
    <text evidence="3">The sequence shown here is derived from an EMBL/GenBank/DDBJ whole genome shotgun (WGS) entry which is preliminary data.</text>
</comment>
<gene>
    <name evidence="3" type="ORF">LY79DRAFT_579038</name>
</gene>
<protein>
    <submittedName>
        <fullName evidence="3">Uncharacterized protein</fullName>
    </submittedName>
</protein>
<feature type="chain" id="PRO_5042114800" evidence="2">
    <location>
        <begin position="24"/>
        <end position="141"/>
    </location>
</feature>
<proteinExistence type="predicted"/>
<keyword evidence="4" id="KW-1185">Reference proteome</keyword>
<name>A0AAD8Q2V4_9PEZI</name>
<keyword evidence="2" id="KW-0732">Signal</keyword>
<accession>A0AAD8Q2V4</accession>
<dbReference type="Proteomes" id="UP001230504">
    <property type="component" value="Unassembled WGS sequence"/>
</dbReference>
<feature type="region of interest" description="Disordered" evidence="1">
    <location>
        <begin position="84"/>
        <end position="125"/>
    </location>
</feature>
<evidence type="ECO:0000256" key="1">
    <source>
        <dbReference type="SAM" id="MobiDB-lite"/>
    </source>
</evidence>
<reference evidence="3" key="1">
    <citation type="submission" date="2021-06" db="EMBL/GenBank/DDBJ databases">
        <title>Comparative genomics, transcriptomics and evolutionary studies reveal genomic signatures of adaptation to plant cell wall in hemibiotrophic fungi.</title>
        <authorList>
            <consortium name="DOE Joint Genome Institute"/>
            <person name="Baroncelli R."/>
            <person name="Diaz J.F."/>
            <person name="Benocci T."/>
            <person name="Peng M."/>
            <person name="Battaglia E."/>
            <person name="Haridas S."/>
            <person name="Andreopoulos W."/>
            <person name="Labutti K."/>
            <person name="Pangilinan J."/>
            <person name="Floch G.L."/>
            <person name="Makela M.R."/>
            <person name="Henrissat B."/>
            <person name="Grigoriev I.V."/>
            <person name="Crouch J.A."/>
            <person name="De Vries R.P."/>
            <person name="Sukno S.A."/>
            <person name="Thon M.R."/>
        </authorList>
    </citation>
    <scope>NUCLEOTIDE SEQUENCE</scope>
    <source>
        <strain evidence="3">CBS 125086</strain>
    </source>
</reference>
<sequence length="141" mass="15886">MGYSFGLMLLLEELCALAEDVWGQTLQLPLSNAFLDSSTRKPSHEETSSVPAGTNNWSNSWCSDLLFRSEPIRMRLESWKPTISSKHPYRSSRKFASKDSNEQKNSSKEGFGKRNTKELELDDSSADISGRMFANMISKPT</sequence>
<dbReference type="EMBL" id="JAHLJV010000023">
    <property type="protein sequence ID" value="KAK1593819.1"/>
    <property type="molecule type" value="Genomic_DNA"/>
</dbReference>
<evidence type="ECO:0000313" key="4">
    <source>
        <dbReference type="Proteomes" id="UP001230504"/>
    </source>
</evidence>
<feature type="signal peptide" evidence="2">
    <location>
        <begin position="1"/>
        <end position="23"/>
    </location>
</feature>